<dbReference type="Proteomes" id="UP001623330">
    <property type="component" value="Unassembled WGS sequence"/>
</dbReference>
<feature type="coiled-coil region" evidence="8">
    <location>
        <begin position="354"/>
        <end position="413"/>
    </location>
</feature>
<gene>
    <name evidence="12" type="ORF">RNJ44_01285</name>
</gene>
<evidence type="ECO:0000256" key="4">
    <source>
        <dbReference type="ARBA" id="ARBA00022490"/>
    </source>
</evidence>
<keyword evidence="13" id="KW-1185">Reference proteome</keyword>
<evidence type="ECO:0000256" key="2">
    <source>
        <dbReference type="ARBA" id="ARBA00006554"/>
    </source>
</evidence>
<evidence type="ECO:0000256" key="9">
    <source>
        <dbReference type="SAM" id="MobiDB-lite"/>
    </source>
</evidence>
<feature type="domain" description="Spindle pole component Bbp1 N-terminal" evidence="10">
    <location>
        <begin position="10"/>
        <end position="214"/>
    </location>
</feature>
<proteinExistence type="inferred from homology"/>
<feature type="region of interest" description="Disordered" evidence="9">
    <location>
        <begin position="170"/>
        <end position="189"/>
    </location>
</feature>
<reference evidence="12 13" key="1">
    <citation type="submission" date="2024-05" db="EMBL/GenBank/DDBJ databases">
        <title>Long read based assembly of the Candida bracarensis genome reveals expanded adhesin content.</title>
        <authorList>
            <person name="Marcet-Houben M."/>
            <person name="Ksiezopolska E."/>
            <person name="Gabaldon T."/>
        </authorList>
    </citation>
    <scope>NUCLEOTIDE SEQUENCE [LARGE SCALE GENOMIC DNA]</scope>
    <source>
        <strain evidence="12 13">CBM6</strain>
    </source>
</reference>
<accession>A0ABR4NRG3</accession>
<organism evidence="12 13">
    <name type="scientific">Nakaseomyces bracarensis</name>
    <dbReference type="NCBI Taxonomy" id="273131"/>
    <lineage>
        <taxon>Eukaryota</taxon>
        <taxon>Fungi</taxon>
        <taxon>Dikarya</taxon>
        <taxon>Ascomycota</taxon>
        <taxon>Saccharomycotina</taxon>
        <taxon>Saccharomycetes</taxon>
        <taxon>Saccharomycetales</taxon>
        <taxon>Saccharomycetaceae</taxon>
        <taxon>Nakaseomyces</taxon>
    </lineage>
</organism>
<sequence>MRETLEDESGGLKGVYRWTMDALFGVSPSAKYVRERYAQDDTNYGKSMQHSRPHAWSQSRSRSNSWSAPIPNERSFNEKYDLLPSISSDPESDIEYTISPDKGMSLHMANNGLDDHLNTGRVLDNVVTNGKLMRPVPVVPRGTTQMGQTRFGQEKKDEFLYRDPTDTFAKRKKNPELSPSYDNGIGNTGFVDDSSTSKVRVNRKDPLIARLFGKEFDSPMRPNKIADLPGKFPSPLKKQNTSVNNNIEQQTFTANDATDKELPKKYMDIFASVDQNNELLGQLGHELNSKRREDVIIDTKYKEKYIAMRNELIKELKLSKKTHDNYYILYNKYKELKTIANDALSLKTTIYQLESEILEQNVSKNREIQELNEKILTLEKSFKELQSSKDVERERYELRIAALEARLKEQQKKENYFSDYSYSHRSNEFSPLNYGPGNYFSKDSDYDSEYPYKNLYR</sequence>
<dbReference type="Pfam" id="PF15272">
    <property type="entry name" value="BBP1_C"/>
    <property type="match status" value="1"/>
</dbReference>
<dbReference type="Pfam" id="PF15271">
    <property type="entry name" value="BBP1_N"/>
    <property type="match status" value="1"/>
</dbReference>
<feature type="domain" description="Spindle pole body component Bbp1 C-terminal" evidence="11">
    <location>
        <begin position="264"/>
        <end position="431"/>
    </location>
</feature>
<evidence type="ECO:0000313" key="13">
    <source>
        <dbReference type="Proteomes" id="UP001623330"/>
    </source>
</evidence>
<dbReference type="InterPro" id="IPR029328">
    <property type="entry name" value="Bbp1_N"/>
</dbReference>
<evidence type="ECO:0000256" key="5">
    <source>
        <dbReference type="ARBA" id="ARBA00023054"/>
    </source>
</evidence>
<name>A0ABR4NRG3_9SACH</name>
<evidence type="ECO:0000256" key="3">
    <source>
        <dbReference type="ARBA" id="ARBA00021092"/>
    </source>
</evidence>
<evidence type="ECO:0000256" key="6">
    <source>
        <dbReference type="ARBA" id="ARBA00023212"/>
    </source>
</evidence>
<dbReference type="InterPro" id="IPR029330">
    <property type="entry name" value="Bbp1_C"/>
</dbReference>
<evidence type="ECO:0000313" key="12">
    <source>
        <dbReference type="EMBL" id="KAL3230836.1"/>
    </source>
</evidence>
<keyword evidence="4" id="KW-0963">Cytoplasm</keyword>
<feature type="region of interest" description="Disordered" evidence="9">
    <location>
        <begin position="43"/>
        <end position="73"/>
    </location>
</feature>
<comment type="caution">
    <text evidence="12">The sequence shown here is derived from an EMBL/GenBank/DDBJ whole genome shotgun (WGS) entry which is preliminary data.</text>
</comment>
<comment type="subcellular location">
    <subcellularLocation>
        <location evidence="1">Cytoplasm</location>
        <location evidence="1">Cytoskeleton</location>
        <location evidence="1">Microtubule organizing center</location>
        <location evidence="1">Spindle pole body</location>
    </subcellularLocation>
</comment>
<comment type="similarity">
    <text evidence="2">Belongs to the BBP1 family.</text>
</comment>
<evidence type="ECO:0000259" key="11">
    <source>
        <dbReference type="Pfam" id="PF15272"/>
    </source>
</evidence>
<feature type="compositionally biased region" description="Low complexity" evidence="9">
    <location>
        <begin position="56"/>
        <end position="67"/>
    </location>
</feature>
<evidence type="ECO:0000256" key="1">
    <source>
        <dbReference type="ARBA" id="ARBA00004317"/>
    </source>
</evidence>
<dbReference type="EMBL" id="JBEVYD010000009">
    <property type="protein sequence ID" value="KAL3230836.1"/>
    <property type="molecule type" value="Genomic_DNA"/>
</dbReference>
<keyword evidence="5 8" id="KW-0175">Coiled coil</keyword>
<evidence type="ECO:0000259" key="10">
    <source>
        <dbReference type="Pfam" id="PF15271"/>
    </source>
</evidence>
<keyword evidence="6" id="KW-0206">Cytoskeleton</keyword>
<protein>
    <recommendedName>
        <fullName evidence="3">Spindle pole component BBP1</fullName>
    </recommendedName>
</protein>
<comment type="function">
    <text evidence="7">Component of the spindle pole body (SPB) required for insertion of the nascent SPB into the nuclear envelope and for the proper execution of spindle pole body (SPB) duplication. Connects the central plaque of the SPB with the half-bridge. Required for proper localization of CDC5 at the SPB and for proper M-phase progression.</text>
</comment>
<evidence type="ECO:0000256" key="7">
    <source>
        <dbReference type="ARBA" id="ARBA00024676"/>
    </source>
</evidence>
<evidence type="ECO:0000256" key="8">
    <source>
        <dbReference type="SAM" id="Coils"/>
    </source>
</evidence>